<evidence type="ECO:0000259" key="13">
    <source>
        <dbReference type="PROSITE" id="PS50893"/>
    </source>
</evidence>
<dbReference type="SMART" id="SM00382">
    <property type="entry name" value="AAA"/>
    <property type="match status" value="1"/>
</dbReference>
<dbReference type="EnsemblMetazoa" id="SMAR002191-RA">
    <property type="protein sequence ID" value="SMAR002191-PA"/>
    <property type="gene ID" value="SMAR002191"/>
</dbReference>
<keyword evidence="11" id="KW-0576">Peroxisome</keyword>
<evidence type="ECO:0008006" key="17">
    <source>
        <dbReference type="Google" id="ProtNLM"/>
    </source>
</evidence>
<dbReference type="SUPFAM" id="SSF90123">
    <property type="entry name" value="ABC transporter transmembrane region"/>
    <property type="match status" value="1"/>
</dbReference>
<accession>T1IMI5</accession>
<keyword evidence="16" id="KW-1185">Reference proteome</keyword>
<evidence type="ECO:0000259" key="14">
    <source>
        <dbReference type="PROSITE" id="PS50929"/>
    </source>
</evidence>
<keyword evidence="8" id="KW-1278">Translocase</keyword>
<dbReference type="InterPro" id="IPR036640">
    <property type="entry name" value="ABC1_TM_sf"/>
</dbReference>
<sequence length="751" mass="85356">MSNFWSDLAKHHHVSRHKHYKALLITAAAVAGAKITYPYLRKLIRQQKNESHAPKNSENNQISTKFSSETFKFVPPAFNREFLRQLRFLLRLMIPQLWCAEAGLLSVHTLVLFTRAFLSIYVAGLEGQMVKYIVRKDVRHFAILLLQWFAIAVPATFINSAIRFLEKKIALAFRTRLIDQAYRLYFTNQTYYRVSYLDGRLQNVDHCLTEDVNAFSLSIAHLYSHLTKPLLDCFLVSFALYKNSKSMGAAVLPGPMLAGTVIAITALILRSVSPKFGKLVAEEAERKGHLQYVHSRLIANAEEIAFYGGHHVELVHLRKIYQALIAQMNLICKQKLWYIMLEQFLLKYVWSGTGMVLASMPLIMSYRDTNGGDSFNDGGVSNRTQYMTTTKNLLLSGGDAIERLMSSYKEIAELAGYTARVARMFKVFNDIKKGKYSRTNVNSLSKNSAQDGQLSDIIFAQTMPKIQGVQMIVNGFICLEDVPIITPNCDIVVPSLSFRVDRGMHLLISGPNGCGKSSLFRTLSGLWPVYKGRLQKPATKQMFYIPQRPYMSIGSLREQLIYPDTFADMKRKCVTDRELEVILDIVHLQNVVTREGGWDAIGDWKDVLSGGEKQRMGMARLFYHKPQFALLDECTSAVSIDVESQIYQTVKDSGITLLTITHRPSLWKFHTHILQFDGEGGWRLEKLDNTTRLSLREEKERLESQLTGVPKAQKRLVELCSILGEDSLVLDKQIVEINSKHEIICEKNLSD</sequence>
<reference evidence="16" key="1">
    <citation type="submission" date="2011-05" db="EMBL/GenBank/DDBJ databases">
        <authorList>
            <person name="Richards S.R."/>
            <person name="Qu J."/>
            <person name="Jiang H."/>
            <person name="Jhangiani S.N."/>
            <person name="Agravi P."/>
            <person name="Goodspeed R."/>
            <person name="Gross S."/>
            <person name="Mandapat C."/>
            <person name="Jackson L."/>
            <person name="Mathew T."/>
            <person name="Pu L."/>
            <person name="Thornton R."/>
            <person name="Saada N."/>
            <person name="Wilczek-Boney K.B."/>
            <person name="Lee S."/>
            <person name="Kovar C."/>
            <person name="Wu Y."/>
            <person name="Scherer S.E."/>
            <person name="Worley K.C."/>
            <person name="Muzny D.M."/>
            <person name="Gibbs R."/>
        </authorList>
    </citation>
    <scope>NUCLEOTIDE SEQUENCE</scope>
    <source>
        <strain evidence="16">Brora</strain>
    </source>
</reference>
<dbReference type="PANTHER" id="PTHR11384:SF67">
    <property type="entry name" value="ATP-BINDING CASSETTE SUB-FAMILY D MEMBER 1"/>
    <property type="match status" value="1"/>
</dbReference>
<dbReference type="GO" id="GO:0005524">
    <property type="term" value="F:ATP binding"/>
    <property type="evidence" value="ECO:0007669"/>
    <property type="project" value="UniProtKB-KW"/>
</dbReference>
<dbReference type="PROSITE" id="PS50929">
    <property type="entry name" value="ABC_TM1F"/>
    <property type="match status" value="1"/>
</dbReference>
<comment type="similarity">
    <text evidence="2">Belongs to the ABC transporter superfamily. ABCD family. Peroxisomal fatty acyl CoA transporter (TC 3.A.1.203) subfamily.</text>
</comment>
<keyword evidence="4 12" id="KW-0812">Transmembrane</keyword>
<evidence type="ECO:0000256" key="3">
    <source>
        <dbReference type="ARBA" id="ARBA00022448"/>
    </source>
</evidence>
<dbReference type="EMBL" id="JH431052">
    <property type="status" value="NOT_ANNOTATED_CDS"/>
    <property type="molecule type" value="Genomic_DNA"/>
</dbReference>
<dbReference type="Gene3D" id="1.20.1560.10">
    <property type="entry name" value="ABC transporter type 1, transmembrane domain"/>
    <property type="match status" value="1"/>
</dbReference>
<dbReference type="STRING" id="126957.T1IMI5"/>
<keyword evidence="10 12" id="KW-0472">Membrane</keyword>
<dbReference type="InterPro" id="IPR027417">
    <property type="entry name" value="P-loop_NTPase"/>
</dbReference>
<dbReference type="GO" id="GO:0005778">
    <property type="term" value="C:peroxisomal membrane"/>
    <property type="evidence" value="ECO:0007669"/>
    <property type="project" value="UniProtKB-SubCell"/>
</dbReference>
<feature type="transmembrane region" description="Helical" evidence="12">
    <location>
        <begin position="97"/>
        <end position="121"/>
    </location>
</feature>
<dbReference type="InterPro" id="IPR003439">
    <property type="entry name" value="ABC_transporter-like_ATP-bd"/>
</dbReference>
<feature type="domain" description="ABC transmembrane type-1" evidence="14">
    <location>
        <begin position="109"/>
        <end position="345"/>
    </location>
</feature>
<protein>
    <recommendedName>
        <fullName evidence="17">ABC transporter domain-containing protein</fullName>
    </recommendedName>
</protein>
<keyword evidence="7" id="KW-0067">ATP-binding</keyword>
<evidence type="ECO:0000256" key="6">
    <source>
        <dbReference type="ARBA" id="ARBA00022801"/>
    </source>
</evidence>
<evidence type="ECO:0000256" key="5">
    <source>
        <dbReference type="ARBA" id="ARBA00022741"/>
    </source>
</evidence>
<reference evidence="15" key="2">
    <citation type="submission" date="2015-02" db="UniProtKB">
        <authorList>
            <consortium name="EnsemblMetazoa"/>
        </authorList>
    </citation>
    <scope>IDENTIFICATION</scope>
</reference>
<evidence type="ECO:0000256" key="9">
    <source>
        <dbReference type="ARBA" id="ARBA00022989"/>
    </source>
</evidence>
<dbReference type="Pfam" id="PF06472">
    <property type="entry name" value="ABC_membrane_2"/>
    <property type="match status" value="1"/>
</dbReference>
<dbReference type="InterPro" id="IPR017871">
    <property type="entry name" value="ABC_transporter-like_CS"/>
</dbReference>
<dbReference type="AlphaFoldDB" id="T1IMI5"/>
<name>T1IMI5_STRMM</name>
<dbReference type="HOGENOM" id="CLU_007587_1_1_1"/>
<dbReference type="FunFam" id="3.40.50.300:FF:000800">
    <property type="entry name" value="ATP-binding cassette sub-family D member 1"/>
    <property type="match status" value="1"/>
</dbReference>
<dbReference type="Pfam" id="PF00005">
    <property type="entry name" value="ABC_tran"/>
    <property type="match status" value="1"/>
</dbReference>
<evidence type="ECO:0000256" key="2">
    <source>
        <dbReference type="ARBA" id="ARBA00008575"/>
    </source>
</evidence>
<dbReference type="PhylomeDB" id="T1IMI5"/>
<dbReference type="CDD" id="cd03223">
    <property type="entry name" value="ABCD_peroxisomal_ALDP"/>
    <property type="match status" value="1"/>
</dbReference>
<evidence type="ECO:0000313" key="15">
    <source>
        <dbReference type="EnsemblMetazoa" id="SMAR002191-PA"/>
    </source>
</evidence>
<dbReference type="PROSITE" id="PS00211">
    <property type="entry name" value="ABC_TRANSPORTER_1"/>
    <property type="match status" value="1"/>
</dbReference>
<evidence type="ECO:0000256" key="7">
    <source>
        <dbReference type="ARBA" id="ARBA00022840"/>
    </source>
</evidence>
<dbReference type="PANTHER" id="PTHR11384">
    <property type="entry name" value="ATP-BINDING CASSETTE, SUB-FAMILY D MEMBER"/>
    <property type="match status" value="1"/>
</dbReference>
<dbReference type="GO" id="GO:0140359">
    <property type="term" value="F:ABC-type transporter activity"/>
    <property type="evidence" value="ECO:0007669"/>
    <property type="project" value="InterPro"/>
</dbReference>
<evidence type="ECO:0000256" key="11">
    <source>
        <dbReference type="ARBA" id="ARBA00023140"/>
    </source>
</evidence>
<dbReference type="GO" id="GO:0042760">
    <property type="term" value="P:very long-chain fatty acid catabolic process"/>
    <property type="evidence" value="ECO:0007669"/>
    <property type="project" value="TreeGrafter"/>
</dbReference>
<dbReference type="GO" id="GO:0006635">
    <property type="term" value="P:fatty acid beta-oxidation"/>
    <property type="evidence" value="ECO:0007669"/>
    <property type="project" value="TreeGrafter"/>
</dbReference>
<keyword evidence="6" id="KW-0378">Hydrolase</keyword>
<comment type="subcellular location">
    <subcellularLocation>
        <location evidence="1">Peroxisome membrane</location>
        <topology evidence="1">Multi-pass membrane protein</topology>
    </subcellularLocation>
</comment>
<feature type="domain" description="ABC transporter" evidence="13">
    <location>
        <begin position="477"/>
        <end position="703"/>
    </location>
</feature>
<evidence type="ECO:0000256" key="4">
    <source>
        <dbReference type="ARBA" id="ARBA00022692"/>
    </source>
</evidence>
<keyword evidence="9 12" id="KW-1133">Transmembrane helix</keyword>
<dbReference type="Gene3D" id="3.40.50.300">
    <property type="entry name" value="P-loop containing nucleotide triphosphate hydrolases"/>
    <property type="match status" value="1"/>
</dbReference>
<evidence type="ECO:0000256" key="12">
    <source>
        <dbReference type="SAM" id="Phobius"/>
    </source>
</evidence>
<dbReference type="GO" id="GO:0007031">
    <property type="term" value="P:peroxisome organization"/>
    <property type="evidence" value="ECO:0007669"/>
    <property type="project" value="TreeGrafter"/>
</dbReference>
<keyword evidence="5" id="KW-0547">Nucleotide-binding</keyword>
<dbReference type="InterPro" id="IPR050835">
    <property type="entry name" value="ABC_transporter_sub-D"/>
</dbReference>
<dbReference type="GO" id="GO:0005324">
    <property type="term" value="F:long-chain fatty acid transmembrane transporter activity"/>
    <property type="evidence" value="ECO:0007669"/>
    <property type="project" value="TreeGrafter"/>
</dbReference>
<dbReference type="PROSITE" id="PS50893">
    <property type="entry name" value="ABC_TRANSPORTER_2"/>
    <property type="match status" value="1"/>
</dbReference>
<dbReference type="GO" id="GO:0015910">
    <property type="term" value="P:long-chain fatty acid import into peroxisome"/>
    <property type="evidence" value="ECO:0007669"/>
    <property type="project" value="TreeGrafter"/>
</dbReference>
<keyword evidence="3" id="KW-0813">Transport</keyword>
<evidence type="ECO:0000256" key="10">
    <source>
        <dbReference type="ARBA" id="ARBA00023136"/>
    </source>
</evidence>
<evidence type="ECO:0000313" key="16">
    <source>
        <dbReference type="Proteomes" id="UP000014500"/>
    </source>
</evidence>
<dbReference type="GO" id="GO:0016887">
    <property type="term" value="F:ATP hydrolysis activity"/>
    <property type="evidence" value="ECO:0007669"/>
    <property type="project" value="InterPro"/>
</dbReference>
<feature type="transmembrane region" description="Helical" evidence="12">
    <location>
        <begin position="20"/>
        <end position="40"/>
    </location>
</feature>
<dbReference type="eggNOG" id="KOG0064">
    <property type="taxonomic scope" value="Eukaryota"/>
</dbReference>
<dbReference type="OMA" id="DIQAGHF"/>
<dbReference type="SUPFAM" id="SSF52540">
    <property type="entry name" value="P-loop containing nucleoside triphosphate hydrolases"/>
    <property type="match status" value="1"/>
</dbReference>
<organism evidence="15 16">
    <name type="scientific">Strigamia maritima</name>
    <name type="common">European centipede</name>
    <name type="synonym">Geophilus maritimus</name>
    <dbReference type="NCBI Taxonomy" id="126957"/>
    <lineage>
        <taxon>Eukaryota</taxon>
        <taxon>Metazoa</taxon>
        <taxon>Ecdysozoa</taxon>
        <taxon>Arthropoda</taxon>
        <taxon>Myriapoda</taxon>
        <taxon>Chilopoda</taxon>
        <taxon>Pleurostigmophora</taxon>
        <taxon>Geophilomorpha</taxon>
        <taxon>Linotaeniidae</taxon>
        <taxon>Strigamia</taxon>
    </lineage>
</organism>
<dbReference type="InterPro" id="IPR011527">
    <property type="entry name" value="ABC1_TM_dom"/>
</dbReference>
<dbReference type="InterPro" id="IPR003593">
    <property type="entry name" value="AAA+_ATPase"/>
</dbReference>
<feature type="transmembrane region" description="Helical" evidence="12">
    <location>
        <begin position="141"/>
        <end position="165"/>
    </location>
</feature>
<proteinExistence type="inferred from homology"/>
<feature type="transmembrane region" description="Helical" evidence="12">
    <location>
        <begin position="247"/>
        <end position="269"/>
    </location>
</feature>
<evidence type="ECO:0000256" key="8">
    <source>
        <dbReference type="ARBA" id="ARBA00022967"/>
    </source>
</evidence>
<dbReference type="Proteomes" id="UP000014500">
    <property type="component" value="Unassembled WGS sequence"/>
</dbReference>
<evidence type="ECO:0000256" key="1">
    <source>
        <dbReference type="ARBA" id="ARBA00004585"/>
    </source>
</evidence>